<dbReference type="AlphaFoldDB" id="A0A3N0B1U6"/>
<protein>
    <submittedName>
        <fullName evidence="2">Uncharacterized protein</fullName>
    </submittedName>
</protein>
<evidence type="ECO:0000256" key="1">
    <source>
        <dbReference type="SAM" id="MobiDB-lite"/>
    </source>
</evidence>
<evidence type="ECO:0000313" key="2">
    <source>
        <dbReference type="EMBL" id="RNL41082.1"/>
    </source>
</evidence>
<comment type="caution">
    <text evidence="2">The sequence shown here is derived from an EMBL/GenBank/DDBJ whole genome shotgun (WGS) entry which is preliminary data.</text>
</comment>
<organism evidence="2 3">
    <name type="scientific">Slackia equolifaciens</name>
    <dbReference type="NCBI Taxonomy" id="498718"/>
    <lineage>
        <taxon>Bacteria</taxon>
        <taxon>Bacillati</taxon>
        <taxon>Actinomycetota</taxon>
        <taxon>Coriobacteriia</taxon>
        <taxon>Eggerthellales</taxon>
        <taxon>Eggerthellaceae</taxon>
        <taxon>Slackia</taxon>
    </lineage>
</organism>
<reference evidence="3" key="1">
    <citation type="submission" date="2018-05" db="EMBL/GenBank/DDBJ databases">
        <title>Genome Sequencing of selected type strains of the family Eggerthellaceae.</title>
        <authorList>
            <person name="Danylec N."/>
            <person name="Stoll D.A."/>
            <person name="Doetsch A."/>
            <person name="Huch M."/>
        </authorList>
    </citation>
    <scope>NUCLEOTIDE SEQUENCE [LARGE SCALE GENOMIC DNA]</scope>
    <source>
        <strain evidence="3">DSM 24851</strain>
    </source>
</reference>
<proteinExistence type="predicted"/>
<sequence length="64" mass="6817">MEGSTGLPRRVRVSDSGRILTPDEAAFLQKYLLGSKPLVVVGNEHSKNPGPIQDSSGPALRKTS</sequence>
<dbReference type="EMBL" id="QIBX01000003">
    <property type="protein sequence ID" value="RNL41082.1"/>
    <property type="molecule type" value="Genomic_DNA"/>
</dbReference>
<keyword evidence="3" id="KW-1185">Reference proteome</keyword>
<feature type="region of interest" description="Disordered" evidence="1">
    <location>
        <begin position="41"/>
        <end position="64"/>
    </location>
</feature>
<name>A0A3N0B1U6_9ACTN</name>
<accession>A0A3N0B1U6</accession>
<dbReference type="Proteomes" id="UP000269591">
    <property type="component" value="Unassembled WGS sequence"/>
</dbReference>
<evidence type="ECO:0000313" key="3">
    <source>
        <dbReference type="Proteomes" id="UP000269591"/>
    </source>
</evidence>
<gene>
    <name evidence="2" type="ORF">DMP06_03565</name>
</gene>